<accession>A0A2K3PBE6</accession>
<protein>
    <submittedName>
        <fullName evidence="2">Uncharacterized protein</fullName>
    </submittedName>
</protein>
<dbReference type="AlphaFoldDB" id="A0A2K3PBE6"/>
<evidence type="ECO:0000313" key="3">
    <source>
        <dbReference type="EMBL" id="PNY16650.1"/>
    </source>
</evidence>
<proteinExistence type="predicted"/>
<evidence type="ECO:0000313" key="2">
    <source>
        <dbReference type="EMBL" id="PNY12607.1"/>
    </source>
</evidence>
<dbReference type="Proteomes" id="UP000236291">
    <property type="component" value="Unassembled WGS sequence"/>
</dbReference>
<comment type="caution">
    <text evidence="2">The sequence shown here is derived from an EMBL/GenBank/DDBJ whole genome shotgun (WGS) entry which is preliminary data.</text>
</comment>
<reference evidence="2 4" key="1">
    <citation type="journal article" date="2014" name="Am. J. Bot.">
        <title>Genome assembly and annotation for red clover (Trifolium pratense; Fabaceae).</title>
        <authorList>
            <person name="Istvanek J."/>
            <person name="Jaros M."/>
            <person name="Krenek A."/>
            <person name="Repkova J."/>
        </authorList>
    </citation>
    <scope>NUCLEOTIDE SEQUENCE [LARGE SCALE GENOMIC DNA]</scope>
    <source>
        <strain evidence="4">cv. Tatra</strain>
        <tissue evidence="2">Young leaves</tissue>
    </source>
</reference>
<gene>
    <name evidence="1" type="ORF">L195_g009159</name>
    <name evidence="2" type="ORF">L195_g009241</name>
    <name evidence="3" type="ORF">L195_g013375</name>
</gene>
<dbReference type="EMBL" id="ASHM01005351">
    <property type="protein sequence ID" value="PNY12528.1"/>
    <property type="molecule type" value="Genomic_DNA"/>
</dbReference>
<dbReference type="EMBL" id="ASHM01008702">
    <property type="protein sequence ID" value="PNY16650.1"/>
    <property type="molecule type" value="Genomic_DNA"/>
</dbReference>
<evidence type="ECO:0000313" key="4">
    <source>
        <dbReference type="Proteomes" id="UP000236291"/>
    </source>
</evidence>
<sequence length="90" mass="10751">MFHKWWRIWVFGYGRFCEIINIPLLPSLNEDKLIWKHEKSGVYSVQTGYNMVMQSMVGVEKYHMDGEWGGLWSAKCWTAQWESHWIGSTH</sequence>
<evidence type="ECO:0000313" key="1">
    <source>
        <dbReference type="EMBL" id="PNY12528.1"/>
    </source>
</evidence>
<name>A0A2K3PBE6_TRIPR</name>
<dbReference type="EMBL" id="ASHM01005408">
    <property type="protein sequence ID" value="PNY12607.1"/>
    <property type="molecule type" value="Genomic_DNA"/>
</dbReference>
<reference evidence="2 4" key="2">
    <citation type="journal article" date="2017" name="Front. Plant Sci.">
        <title>Gene Classification and Mining of Molecular Markers Useful in Red Clover (Trifolium pratense) Breeding.</title>
        <authorList>
            <person name="Istvanek J."/>
            <person name="Dluhosova J."/>
            <person name="Dluhos P."/>
            <person name="Patkova L."/>
            <person name="Nedelnik J."/>
            <person name="Repkova J."/>
        </authorList>
    </citation>
    <scope>NUCLEOTIDE SEQUENCE [LARGE SCALE GENOMIC DNA]</scope>
    <source>
        <strain evidence="4">cv. Tatra</strain>
        <tissue evidence="2">Young leaves</tissue>
    </source>
</reference>
<organism evidence="2 4">
    <name type="scientific">Trifolium pratense</name>
    <name type="common">Red clover</name>
    <dbReference type="NCBI Taxonomy" id="57577"/>
    <lineage>
        <taxon>Eukaryota</taxon>
        <taxon>Viridiplantae</taxon>
        <taxon>Streptophyta</taxon>
        <taxon>Embryophyta</taxon>
        <taxon>Tracheophyta</taxon>
        <taxon>Spermatophyta</taxon>
        <taxon>Magnoliopsida</taxon>
        <taxon>eudicotyledons</taxon>
        <taxon>Gunneridae</taxon>
        <taxon>Pentapetalae</taxon>
        <taxon>rosids</taxon>
        <taxon>fabids</taxon>
        <taxon>Fabales</taxon>
        <taxon>Fabaceae</taxon>
        <taxon>Papilionoideae</taxon>
        <taxon>50 kb inversion clade</taxon>
        <taxon>NPAAA clade</taxon>
        <taxon>Hologalegina</taxon>
        <taxon>IRL clade</taxon>
        <taxon>Trifolieae</taxon>
        <taxon>Trifolium</taxon>
    </lineage>
</organism>